<protein>
    <recommendedName>
        <fullName evidence="3">Lipoprotein</fullName>
    </recommendedName>
</protein>
<sequence length="534" mass="59557">MKHTKNIARIVAFVLLALTMIGTLTGCLSTSKLSQGEEFTHYYVSTENVDSDGYSIKYYAAFNDKIMQIYKVTEKNGIVALYQPLLGSRSNPNDRFTWSIQNISYTVKDDKITFFDVSIHMVNENKDYTGTYSEEKITLPGSMIESDVEVIDLEKTEDNFFARLDPNPVLKPGFYTECNESEDGTKYKRVLHVENDKTLQMYAVNEAKDGTILRMYPALNKTIISQTGTQVIYEDIKYTAKHGVLTVGPTCYIYNDSKDTLFEGQYGDGKVLMPGSMMGIGTAFIEFTKSEETFLDNPVIVSPGYYTTDSWQQSDGRFYKAVLEVTDNTVQKYNVYENAEGKMLSFNPTLGITEEIHMSWLPGSPSFTNNDGVLTFSASSWAGEENSIHTIYYGSESILLVYGRGNFNTFKRIEGDFLKGKLPAQVKEGWYVNEISKSYGGITQFLQLDGGKFYTGRKTLNNGKTTINEHRGTYSCQNDGVIVFTVDGGETGLSYTGYFGDGGISIPGDLLFAGDPFGTLFKTDTPPDLSVPAN</sequence>
<dbReference type="Proteomes" id="UP000823914">
    <property type="component" value="Unassembled WGS sequence"/>
</dbReference>
<proteinExistence type="predicted"/>
<organism evidence="1 2">
    <name type="scientific">Candidatus Treponema excrementipullorum</name>
    <dbReference type="NCBI Taxonomy" id="2838768"/>
    <lineage>
        <taxon>Bacteria</taxon>
        <taxon>Pseudomonadati</taxon>
        <taxon>Spirochaetota</taxon>
        <taxon>Spirochaetia</taxon>
        <taxon>Spirochaetales</taxon>
        <taxon>Treponemataceae</taxon>
        <taxon>Treponema</taxon>
    </lineage>
</organism>
<dbReference type="AlphaFoldDB" id="A0A9E2L3H7"/>
<name>A0A9E2L3H7_9SPIR</name>
<evidence type="ECO:0008006" key="3">
    <source>
        <dbReference type="Google" id="ProtNLM"/>
    </source>
</evidence>
<dbReference type="EMBL" id="JAHLFV010000232">
    <property type="protein sequence ID" value="MBU3850912.1"/>
    <property type="molecule type" value="Genomic_DNA"/>
</dbReference>
<evidence type="ECO:0000313" key="1">
    <source>
        <dbReference type="EMBL" id="MBU3850912.1"/>
    </source>
</evidence>
<accession>A0A9E2L3H7</accession>
<reference evidence="1" key="2">
    <citation type="submission" date="2021-04" db="EMBL/GenBank/DDBJ databases">
        <authorList>
            <person name="Gilroy R."/>
        </authorList>
    </citation>
    <scope>NUCLEOTIDE SEQUENCE</scope>
    <source>
        <strain evidence="1">Gambia15-2214</strain>
    </source>
</reference>
<dbReference type="PROSITE" id="PS51257">
    <property type="entry name" value="PROKAR_LIPOPROTEIN"/>
    <property type="match status" value="1"/>
</dbReference>
<reference evidence="1" key="1">
    <citation type="journal article" date="2021" name="PeerJ">
        <title>Extensive microbial diversity within the chicken gut microbiome revealed by metagenomics and culture.</title>
        <authorList>
            <person name="Gilroy R."/>
            <person name="Ravi A."/>
            <person name="Getino M."/>
            <person name="Pursley I."/>
            <person name="Horton D.L."/>
            <person name="Alikhan N.F."/>
            <person name="Baker D."/>
            <person name="Gharbi K."/>
            <person name="Hall N."/>
            <person name="Watson M."/>
            <person name="Adriaenssens E.M."/>
            <person name="Foster-Nyarko E."/>
            <person name="Jarju S."/>
            <person name="Secka A."/>
            <person name="Antonio M."/>
            <person name="Oren A."/>
            <person name="Chaudhuri R.R."/>
            <person name="La Ragione R."/>
            <person name="Hildebrand F."/>
            <person name="Pallen M.J."/>
        </authorList>
    </citation>
    <scope>NUCLEOTIDE SEQUENCE</scope>
    <source>
        <strain evidence="1">Gambia15-2214</strain>
    </source>
</reference>
<gene>
    <name evidence="1" type="ORF">IAA16_10130</name>
</gene>
<comment type="caution">
    <text evidence="1">The sequence shown here is derived from an EMBL/GenBank/DDBJ whole genome shotgun (WGS) entry which is preliminary data.</text>
</comment>
<evidence type="ECO:0000313" key="2">
    <source>
        <dbReference type="Proteomes" id="UP000823914"/>
    </source>
</evidence>